<dbReference type="PANTHER" id="PTHR18934">
    <property type="entry name" value="ATP-DEPENDENT RNA HELICASE"/>
    <property type="match status" value="1"/>
</dbReference>
<dbReference type="Gene3D" id="3.30.2450.30">
    <property type="match status" value="1"/>
</dbReference>
<dbReference type="Gene3D" id="1.20.120.1080">
    <property type="match status" value="1"/>
</dbReference>
<evidence type="ECO:0000256" key="2">
    <source>
        <dbReference type="ARBA" id="ARBA00009251"/>
    </source>
</evidence>
<dbReference type="FunFam" id="3.30.2450.30:FF:000003">
    <property type="entry name" value="Histone acetyltransferase"/>
    <property type="match status" value="1"/>
</dbReference>
<evidence type="ECO:0000313" key="13">
    <source>
        <dbReference type="EMBL" id="KAL3077534.1"/>
    </source>
</evidence>
<keyword evidence="7" id="KW-0067">ATP-binding</keyword>
<dbReference type="GO" id="GO:0003677">
    <property type="term" value="F:DNA binding"/>
    <property type="evidence" value="ECO:0007669"/>
    <property type="project" value="UniProtKB-KW"/>
</dbReference>
<organism evidence="13 14">
    <name type="scientific">Heterodera schachtii</name>
    <name type="common">Sugarbeet cyst nematode worm</name>
    <name type="synonym">Tylenchus schachtii</name>
    <dbReference type="NCBI Taxonomy" id="97005"/>
    <lineage>
        <taxon>Eukaryota</taxon>
        <taxon>Metazoa</taxon>
        <taxon>Ecdysozoa</taxon>
        <taxon>Nematoda</taxon>
        <taxon>Chromadorea</taxon>
        <taxon>Rhabditida</taxon>
        <taxon>Tylenchina</taxon>
        <taxon>Tylenchomorpha</taxon>
        <taxon>Tylenchoidea</taxon>
        <taxon>Heteroderidae</taxon>
        <taxon>Heteroderinae</taxon>
        <taxon>Heterodera</taxon>
    </lineage>
</organism>
<evidence type="ECO:0000256" key="3">
    <source>
        <dbReference type="ARBA" id="ARBA00012552"/>
    </source>
</evidence>
<keyword evidence="5" id="KW-0378">Hydrolase</keyword>
<dbReference type="Gene3D" id="3.40.50.300">
    <property type="entry name" value="P-loop containing nucleotide triphosphate hydrolases"/>
    <property type="match status" value="2"/>
</dbReference>
<dbReference type="Pfam" id="PF00270">
    <property type="entry name" value="DEAD"/>
    <property type="match status" value="1"/>
</dbReference>
<dbReference type="InterPro" id="IPR014001">
    <property type="entry name" value="Helicase_ATP-bd"/>
</dbReference>
<comment type="similarity">
    <text evidence="2">Belongs to the PUR DNA-binding protein family.</text>
</comment>
<dbReference type="InterPro" id="IPR027417">
    <property type="entry name" value="P-loop_NTPase"/>
</dbReference>
<evidence type="ECO:0000256" key="1">
    <source>
        <dbReference type="ARBA" id="ARBA00008792"/>
    </source>
</evidence>
<evidence type="ECO:0000256" key="9">
    <source>
        <dbReference type="ARBA" id="ARBA00047984"/>
    </source>
</evidence>
<evidence type="ECO:0000256" key="5">
    <source>
        <dbReference type="ARBA" id="ARBA00022801"/>
    </source>
</evidence>
<dbReference type="Pfam" id="PF00271">
    <property type="entry name" value="Helicase_C"/>
    <property type="match status" value="1"/>
</dbReference>
<protein>
    <recommendedName>
        <fullName evidence="3">RNA helicase</fullName>
        <ecNumber evidence="3">3.6.4.13</ecNumber>
    </recommendedName>
</protein>
<dbReference type="GO" id="GO:0016787">
    <property type="term" value="F:hydrolase activity"/>
    <property type="evidence" value="ECO:0007669"/>
    <property type="project" value="UniProtKB-KW"/>
</dbReference>
<dbReference type="SMART" id="SM00487">
    <property type="entry name" value="DEXDc"/>
    <property type="match status" value="1"/>
</dbReference>
<keyword evidence="14" id="KW-1185">Reference proteome</keyword>
<feature type="domain" description="Helicase C-terminal" evidence="12">
    <location>
        <begin position="419"/>
        <end position="659"/>
    </location>
</feature>
<dbReference type="Proteomes" id="UP001620645">
    <property type="component" value="Unassembled WGS sequence"/>
</dbReference>
<feature type="region of interest" description="Disordered" evidence="10">
    <location>
        <begin position="1"/>
        <end position="39"/>
    </location>
</feature>
<dbReference type="SMART" id="SM00847">
    <property type="entry name" value="HA2"/>
    <property type="match status" value="1"/>
</dbReference>
<name>A0ABD2IB26_HETSC</name>
<dbReference type="Gene3D" id="3.10.450.700">
    <property type="match status" value="1"/>
</dbReference>
<dbReference type="SMART" id="SM00712">
    <property type="entry name" value="PUR"/>
    <property type="match status" value="3"/>
</dbReference>
<dbReference type="PROSITE" id="PS51194">
    <property type="entry name" value="HELICASE_CTER"/>
    <property type="match status" value="1"/>
</dbReference>
<dbReference type="PANTHER" id="PTHR18934:SF99">
    <property type="entry name" value="ATP-DEPENDENT RNA HELICASE DHX37-RELATED"/>
    <property type="match status" value="1"/>
</dbReference>
<comment type="similarity">
    <text evidence="1">Belongs to the DEAD box helicase family. DEAH subfamily.</text>
</comment>
<dbReference type="GO" id="GO:0003724">
    <property type="term" value="F:RNA helicase activity"/>
    <property type="evidence" value="ECO:0007669"/>
    <property type="project" value="UniProtKB-EC"/>
</dbReference>
<keyword evidence="4" id="KW-0547">Nucleotide-binding</keyword>
<proteinExistence type="inferred from homology"/>
<dbReference type="FunFam" id="3.40.50.300:FF:000637">
    <property type="entry name" value="ATP-dependent RNA helicase DHX37/DHR1"/>
    <property type="match status" value="1"/>
</dbReference>
<dbReference type="SUPFAM" id="SSF52540">
    <property type="entry name" value="P-loop containing nucleoside triphosphate hydrolases"/>
    <property type="match status" value="1"/>
</dbReference>
<evidence type="ECO:0000256" key="7">
    <source>
        <dbReference type="ARBA" id="ARBA00022840"/>
    </source>
</evidence>
<feature type="region of interest" description="Disordered" evidence="10">
    <location>
        <begin position="1045"/>
        <end position="1070"/>
    </location>
</feature>
<sequence>MSDPVPDKRINKKKLENIERLRRKNETKISKNKSKKLAQLAERKKIKQTRESLFEMLQQYQLDEGNMNLLTSIASSKKEAGNQKHKIEVVRKLRCVSGEKLKNIRATPKQLNHIETDSSSCEEDFSGNGEQQQPAESTKRMPKLAHQTETSLLAGSNARTAQNLLIDQNEQRYEAASKQNKQHAKEQLQCSNALSRIKGRQIIVQRDENIEKKRRQLPINAEEQPIVEAINENPVVIICGETGSGKTTQIPQFLYEAGYTSNGHLIGVTEPRRIAAISMASRVGHELDNEKLASYQIRYEGNRSEETKILFMTDGVLLKELQTDFTLSRYSVVVIDEAHERSIYSDVLIGLLSRICALRMKRGYPLKLIIMSATLKLQDFLRQRLFSSIQPKVVSVQARQFPVTIYFERRTPTNYLEATFKKVCKIHEEYPAGGILVFVTGQREVTHLVKLLENKYTKISASKSLRKEKMKKCRRKKETKEEEEEGLLLDNDEFGTSDMDLEDEAWQNTFFGSDDESLNASQSFKKHPPLLAIPLYSLLPVNLQKKIFNEPPDDGSRVCVVSTNVAETSLTIPNVRYVIDAGREKKREYDPITGVSRFVVGWCSKASADQRSGRAGRVQSGYAFRLYSSAVYEDMRDHSAPEILNKPIDQLILMLKAMNFTKIDNFPFPTPPKLDQIKSSELRLSHIGALKVQEGLYTITQLGQSLAQLPLTPSFAKVVISSIRGGLLPFAVTLVSALSVREPLLFISSKKEEETEERRKSVSDVIKQRFLWSAVGEARLFGDLTVILNTVGAADYEGENSRAIEALGLRPKALKEINKQRHQLTLLLNKSDSVEKLPEKFRMDAPSQEQLRRLRHIMVKCHPDKLAKKVQSLDAPKGAYKTLILEGYVFIDQSSVLHKEQPDYVLREMDFLQPTSKISSPSAVCILKNYFVTFGFVEQSDVGKAVQIAEYHLDGSINARLILTVAELRELYESVKSQQSVLIGGQKTIQPLEKSIDQTTMRIWEDMECGLRVLRVCHSTPFYNNLRELVIPIFNLEEFLDRVDNEMPSSSGSEKGNGRNGVRGEEEVKGGKEIASKTLNIQSKRFYLDVKQNDRGRFVKLAEVAMNGRKNRLFMSMRICKNIKELLGKFEGHVPASEEVNGKAENVTIQSESIVTERRRYYIDLRENRRGSFLRITQLETHSGIRNSVALPFEGIGQLHDALDSILEEYGEGFIEEEAELPHSQMIRTDGKSFFFDPGHNSRGDFLKITELKSFMGVRNSVVLSIRAIPQFTQVLSKLYDDFQELRAVEEVNVNNVLKKEPPKEAITDSNEESPKKETKSTD</sequence>
<keyword evidence="8" id="KW-0238">DNA-binding</keyword>
<dbReference type="InterPro" id="IPR001650">
    <property type="entry name" value="Helicase_C-like"/>
</dbReference>
<dbReference type="CDD" id="cd18791">
    <property type="entry name" value="SF2_C_RHA"/>
    <property type="match status" value="1"/>
</dbReference>
<comment type="caution">
    <text evidence="13">The sequence shown here is derived from an EMBL/GenBank/DDBJ whole genome shotgun (WGS) entry which is preliminary data.</text>
</comment>
<feature type="region of interest" description="Disordered" evidence="10">
    <location>
        <begin position="112"/>
        <end position="144"/>
    </location>
</feature>
<evidence type="ECO:0000256" key="10">
    <source>
        <dbReference type="SAM" id="MobiDB-lite"/>
    </source>
</evidence>
<evidence type="ECO:0000256" key="6">
    <source>
        <dbReference type="ARBA" id="ARBA00022806"/>
    </source>
</evidence>
<dbReference type="InterPro" id="IPR002464">
    <property type="entry name" value="DNA/RNA_helicase_DEAH_CS"/>
</dbReference>
<dbReference type="Pfam" id="PF04845">
    <property type="entry name" value="PurA"/>
    <property type="match status" value="1"/>
</dbReference>
<comment type="catalytic activity">
    <reaction evidence="9">
        <text>ATP + H2O = ADP + phosphate + H(+)</text>
        <dbReference type="Rhea" id="RHEA:13065"/>
        <dbReference type="ChEBI" id="CHEBI:15377"/>
        <dbReference type="ChEBI" id="CHEBI:15378"/>
        <dbReference type="ChEBI" id="CHEBI:30616"/>
        <dbReference type="ChEBI" id="CHEBI:43474"/>
        <dbReference type="ChEBI" id="CHEBI:456216"/>
        <dbReference type="EC" id="3.6.4.13"/>
    </reaction>
</comment>
<evidence type="ECO:0000259" key="11">
    <source>
        <dbReference type="PROSITE" id="PS51192"/>
    </source>
</evidence>
<gene>
    <name evidence="13" type="ORF">niasHS_012240</name>
</gene>
<dbReference type="PROSITE" id="PS51192">
    <property type="entry name" value="HELICASE_ATP_BIND_1"/>
    <property type="match status" value="1"/>
</dbReference>
<evidence type="ECO:0000313" key="14">
    <source>
        <dbReference type="Proteomes" id="UP001620645"/>
    </source>
</evidence>
<accession>A0ABD2IB26</accession>
<feature type="compositionally biased region" description="Basic and acidic residues" evidence="10">
    <location>
        <begin position="1"/>
        <end position="29"/>
    </location>
</feature>
<dbReference type="InterPro" id="IPR006628">
    <property type="entry name" value="PUR-bd_fam"/>
</dbReference>
<dbReference type="PROSITE" id="PS00690">
    <property type="entry name" value="DEAH_ATP_HELICASE"/>
    <property type="match status" value="1"/>
</dbReference>
<evidence type="ECO:0000259" key="12">
    <source>
        <dbReference type="PROSITE" id="PS51194"/>
    </source>
</evidence>
<dbReference type="EC" id="3.6.4.13" evidence="3"/>
<reference evidence="13 14" key="1">
    <citation type="submission" date="2024-10" db="EMBL/GenBank/DDBJ databases">
        <authorList>
            <person name="Kim D."/>
        </authorList>
    </citation>
    <scope>NUCLEOTIDE SEQUENCE [LARGE SCALE GENOMIC DNA]</scope>
    <source>
        <strain evidence="13">Taebaek</strain>
    </source>
</reference>
<feature type="domain" description="Helicase ATP-binding" evidence="11">
    <location>
        <begin position="227"/>
        <end position="393"/>
    </location>
</feature>
<dbReference type="EMBL" id="JBICCN010000326">
    <property type="protein sequence ID" value="KAL3077534.1"/>
    <property type="molecule type" value="Genomic_DNA"/>
</dbReference>
<dbReference type="InterPro" id="IPR007502">
    <property type="entry name" value="Helicase-assoc_dom"/>
</dbReference>
<dbReference type="Pfam" id="PF21010">
    <property type="entry name" value="HA2_C"/>
    <property type="match status" value="1"/>
</dbReference>
<dbReference type="InterPro" id="IPR011545">
    <property type="entry name" value="DEAD/DEAH_box_helicase_dom"/>
</dbReference>
<keyword evidence="6" id="KW-0347">Helicase</keyword>
<evidence type="ECO:0000256" key="8">
    <source>
        <dbReference type="ARBA" id="ARBA00023125"/>
    </source>
</evidence>
<dbReference type="GO" id="GO:0005524">
    <property type="term" value="F:ATP binding"/>
    <property type="evidence" value="ECO:0007669"/>
    <property type="project" value="UniProtKB-KW"/>
</dbReference>
<dbReference type="SMART" id="SM00490">
    <property type="entry name" value="HELICc"/>
    <property type="match status" value="1"/>
</dbReference>
<evidence type="ECO:0000256" key="4">
    <source>
        <dbReference type="ARBA" id="ARBA00022741"/>
    </source>
</evidence>
<feature type="region of interest" description="Disordered" evidence="10">
    <location>
        <begin position="1299"/>
        <end position="1323"/>
    </location>
</feature>